<comment type="caution">
    <text evidence="1">The sequence shown here is derived from an EMBL/GenBank/DDBJ whole genome shotgun (WGS) entry which is preliminary data.</text>
</comment>
<name>A0A835CJJ1_9FABA</name>
<sequence>MPHKFTKCHRGRYMIHMSIKSNDDGPAKEETV</sequence>
<keyword evidence="2" id="KW-1185">Reference proteome</keyword>
<proteinExistence type="predicted"/>
<gene>
    <name evidence="1" type="ORF">G2W53_001539</name>
</gene>
<dbReference type="EMBL" id="JAAIUW010000001">
    <property type="protein sequence ID" value="KAF7844634.1"/>
    <property type="molecule type" value="Genomic_DNA"/>
</dbReference>
<dbReference type="Proteomes" id="UP000634136">
    <property type="component" value="Unassembled WGS sequence"/>
</dbReference>
<dbReference type="AlphaFoldDB" id="A0A835CJJ1"/>
<organism evidence="1 2">
    <name type="scientific">Senna tora</name>
    <dbReference type="NCBI Taxonomy" id="362788"/>
    <lineage>
        <taxon>Eukaryota</taxon>
        <taxon>Viridiplantae</taxon>
        <taxon>Streptophyta</taxon>
        <taxon>Embryophyta</taxon>
        <taxon>Tracheophyta</taxon>
        <taxon>Spermatophyta</taxon>
        <taxon>Magnoliopsida</taxon>
        <taxon>eudicotyledons</taxon>
        <taxon>Gunneridae</taxon>
        <taxon>Pentapetalae</taxon>
        <taxon>rosids</taxon>
        <taxon>fabids</taxon>
        <taxon>Fabales</taxon>
        <taxon>Fabaceae</taxon>
        <taxon>Caesalpinioideae</taxon>
        <taxon>Cassia clade</taxon>
        <taxon>Senna</taxon>
    </lineage>
</organism>
<protein>
    <submittedName>
        <fullName evidence="1">Uncharacterized protein</fullName>
    </submittedName>
</protein>
<evidence type="ECO:0000313" key="1">
    <source>
        <dbReference type="EMBL" id="KAF7844634.1"/>
    </source>
</evidence>
<accession>A0A835CJJ1</accession>
<reference evidence="1" key="1">
    <citation type="submission" date="2020-09" db="EMBL/GenBank/DDBJ databases">
        <title>Genome-Enabled Discovery of Anthraquinone Biosynthesis in Senna tora.</title>
        <authorList>
            <person name="Kang S.-H."/>
            <person name="Pandey R.P."/>
            <person name="Lee C.-M."/>
            <person name="Sim J.-S."/>
            <person name="Jeong J.-T."/>
            <person name="Choi B.-S."/>
            <person name="Jung M."/>
            <person name="Ginzburg D."/>
            <person name="Zhao K."/>
            <person name="Won S.Y."/>
            <person name="Oh T.-J."/>
            <person name="Yu Y."/>
            <person name="Kim N.-H."/>
            <person name="Lee O.R."/>
            <person name="Lee T.-H."/>
            <person name="Bashyal P."/>
            <person name="Kim T.-S."/>
            <person name="Lee W.-H."/>
            <person name="Kawkins C."/>
            <person name="Kim C.-K."/>
            <person name="Kim J.S."/>
            <person name="Ahn B.O."/>
            <person name="Rhee S.Y."/>
            <person name="Sohng J.K."/>
        </authorList>
    </citation>
    <scope>NUCLEOTIDE SEQUENCE</scope>
    <source>
        <tissue evidence="1">Leaf</tissue>
    </source>
</reference>
<evidence type="ECO:0000313" key="2">
    <source>
        <dbReference type="Proteomes" id="UP000634136"/>
    </source>
</evidence>